<organism evidence="3">
    <name type="scientific">Dissoconium aciculare CBS 342.82</name>
    <dbReference type="NCBI Taxonomy" id="1314786"/>
    <lineage>
        <taxon>Eukaryota</taxon>
        <taxon>Fungi</taxon>
        <taxon>Dikarya</taxon>
        <taxon>Ascomycota</taxon>
        <taxon>Pezizomycotina</taxon>
        <taxon>Dothideomycetes</taxon>
        <taxon>Dothideomycetidae</taxon>
        <taxon>Mycosphaerellales</taxon>
        <taxon>Dissoconiaceae</taxon>
        <taxon>Dissoconium</taxon>
    </lineage>
</organism>
<gene>
    <name evidence="3" type="ORF">K489DRAFT_375718</name>
</gene>
<dbReference type="RefSeq" id="XP_033464639.1">
    <property type="nucleotide sequence ID" value="XM_033603747.1"/>
</dbReference>
<feature type="chain" id="PRO_5026666554" evidence="1">
    <location>
        <begin position="18"/>
        <end position="294"/>
    </location>
</feature>
<feature type="signal peptide" evidence="1">
    <location>
        <begin position="1"/>
        <end position="17"/>
    </location>
</feature>
<dbReference type="OrthoDB" id="3629846at2759"/>
<reference evidence="3" key="3">
    <citation type="submission" date="2025-08" db="UniProtKB">
        <authorList>
            <consortium name="RefSeq"/>
        </authorList>
    </citation>
    <scope>IDENTIFICATION</scope>
    <source>
        <strain evidence="3">CBS 342.82</strain>
    </source>
</reference>
<dbReference type="AlphaFoldDB" id="A0A6J3MI76"/>
<dbReference type="GeneID" id="54361547"/>
<keyword evidence="2" id="KW-1185">Reference proteome</keyword>
<name>A0A6J3MI76_9PEZI</name>
<keyword evidence="1" id="KW-0732">Signal</keyword>
<evidence type="ECO:0000313" key="3">
    <source>
        <dbReference type="RefSeq" id="XP_033464639.1"/>
    </source>
</evidence>
<reference evidence="3" key="1">
    <citation type="submission" date="2020-01" db="EMBL/GenBank/DDBJ databases">
        <authorList>
            <consortium name="DOE Joint Genome Institute"/>
            <person name="Haridas S."/>
            <person name="Albert R."/>
            <person name="Binder M."/>
            <person name="Bloem J."/>
            <person name="Labutti K."/>
            <person name="Salamov A."/>
            <person name="Andreopoulos B."/>
            <person name="Baker S.E."/>
            <person name="Barry K."/>
            <person name="Bills G."/>
            <person name="Bluhm B.H."/>
            <person name="Cannon C."/>
            <person name="Castanera R."/>
            <person name="Culley D.E."/>
            <person name="Daum C."/>
            <person name="Ezra D."/>
            <person name="Gonzalez J.B."/>
            <person name="Henrissat B."/>
            <person name="Kuo A."/>
            <person name="Liang C."/>
            <person name="Lipzen A."/>
            <person name="Lutzoni F."/>
            <person name="Magnuson J."/>
            <person name="Mondo S."/>
            <person name="Nolan M."/>
            <person name="Ohm R."/>
            <person name="Pangilinan J."/>
            <person name="Park H.-J."/>
            <person name="Ramirez L."/>
            <person name="Alfaro M."/>
            <person name="Sun H."/>
            <person name="Tritt A."/>
            <person name="Yoshinaga Y."/>
            <person name="Zwiers L.-H."/>
            <person name="Turgeon B.G."/>
            <person name="Goodwin S.B."/>
            <person name="Spatafora J.W."/>
            <person name="Crous P.W."/>
            <person name="Grigoriev I.V."/>
        </authorList>
    </citation>
    <scope>NUCLEOTIDE SEQUENCE</scope>
    <source>
        <strain evidence="3">CBS 342.82</strain>
    </source>
</reference>
<proteinExistence type="predicted"/>
<protein>
    <submittedName>
        <fullName evidence="3">Uncharacterized protein</fullName>
    </submittedName>
</protein>
<sequence length="294" mass="31524">MAYKLLALAMLVYETLAFARSSAGAPFIGSNTAFNQSDRNANHSNTVSFKHRDLGTWNWTVRVSDIPAPNLPGESADAHRAYTTYSFSWPTNGTLSDAIQAEERHDPSRARNDSCVLLFSRLSPPDLNAKYDNASSSCTGYLGEECEKAIYGVLDDVNTDCTKLGPISDKFWHTCNATLLRHLGSDNGFYPAKFGNESTILPGEVWASATSDVHQAGNRTAFGEVAGNVHILGFTGKKPQLICNRASSNFPVLPDGTEDALQFSPSPPNAASHPAISMAFVAALAGTVVASAFL</sequence>
<dbReference type="Proteomes" id="UP000504637">
    <property type="component" value="Unplaced"/>
</dbReference>
<accession>A0A6J3MI76</accession>
<evidence type="ECO:0000313" key="2">
    <source>
        <dbReference type="Proteomes" id="UP000504637"/>
    </source>
</evidence>
<reference evidence="3" key="2">
    <citation type="submission" date="2020-04" db="EMBL/GenBank/DDBJ databases">
        <authorList>
            <consortium name="NCBI Genome Project"/>
        </authorList>
    </citation>
    <scope>NUCLEOTIDE SEQUENCE</scope>
    <source>
        <strain evidence="3">CBS 342.82</strain>
    </source>
</reference>
<evidence type="ECO:0000256" key="1">
    <source>
        <dbReference type="SAM" id="SignalP"/>
    </source>
</evidence>